<proteinExistence type="predicted"/>
<dbReference type="AlphaFoldDB" id="A0A521CA24"/>
<accession>A0A521CA24</accession>
<dbReference type="RefSeq" id="WP_142527543.1">
    <property type="nucleotide sequence ID" value="NZ_CBCSJO010000004.1"/>
</dbReference>
<reference evidence="1 2" key="1">
    <citation type="submission" date="2017-05" db="EMBL/GenBank/DDBJ databases">
        <authorList>
            <person name="Varghese N."/>
            <person name="Submissions S."/>
        </authorList>
    </citation>
    <scope>NUCLEOTIDE SEQUENCE [LARGE SCALE GENOMIC DNA]</scope>
    <source>
        <strain evidence="1 2">DSM 19036</strain>
    </source>
</reference>
<protein>
    <submittedName>
        <fullName evidence="1">Uncharacterized protein</fullName>
    </submittedName>
</protein>
<name>A0A521CA24_9SPHI</name>
<organism evidence="1 2">
    <name type="scientific">Pedobacter westerhofensis</name>
    <dbReference type="NCBI Taxonomy" id="425512"/>
    <lineage>
        <taxon>Bacteria</taxon>
        <taxon>Pseudomonadati</taxon>
        <taxon>Bacteroidota</taxon>
        <taxon>Sphingobacteriia</taxon>
        <taxon>Sphingobacteriales</taxon>
        <taxon>Sphingobacteriaceae</taxon>
        <taxon>Pedobacter</taxon>
    </lineage>
</organism>
<keyword evidence="2" id="KW-1185">Reference proteome</keyword>
<sequence length="75" mass="8551">MIGKFDIQVNLNGWLIPFHVESKGEGIFKVAYESVNIGHLLVNDTSKWMYLTDISDEKLLNSYTADKISKAIINY</sequence>
<evidence type="ECO:0000313" key="2">
    <source>
        <dbReference type="Proteomes" id="UP000320300"/>
    </source>
</evidence>
<dbReference type="Proteomes" id="UP000320300">
    <property type="component" value="Unassembled WGS sequence"/>
</dbReference>
<dbReference type="EMBL" id="FXTN01000003">
    <property type="protein sequence ID" value="SMO56322.1"/>
    <property type="molecule type" value="Genomic_DNA"/>
</dbReference>
<gene>
    <name evidence="1" type="ORF">SAMN06265348_103366</name>
</gene>
<dbReference type="OrthoDB" id="771257at2"/>
<evidence type="ECO:0000313" key="1">
    <source>
        <dbReference type="EMBL" id="SMO56322.1"/>
    </source>
</evidence>